<feature type="chain" id="PRO_5020885331" evidence="10">
    <location>
        <begin position="22"/>
        <end position="683"/>
    </location>
</feature>
<keyword evidence="13" id="KW-1185">Reference proteome</keyword>
<evidence type="ECO:0000256" key="2">
    <source>
        <dbReference type="ARBA" id="ARBA00007613"/>
    </source>
</evidence>
<dbReference type="GO" id="GO:0009279">
    <property type="term" value="C:cell outer membrane"/>
    <property type="evidence" value="ECO:0007669"/>
    <property type="project" value="UniProtKB-SubCell"/>
</dbReference>
<dbReference type="Pfam" id="PF00691">
    <property type="entry name" value="OmpA"/>
    <property type="match status" value="1"/>
</dbReference>
<dbReference type="InterPro" id="IPR010130">
    <property type="entry name" value="T1SS_OMP_TolC"/>
</dbReference>
<dbReference type="Gene3D" id="1.20.1600.10">
    <property type="entry name" value="Outer membrane efflux proteins (OEP)"/>
    <property type="match status" value="1"/>
</dbReference>
<feature type="signal peptide" evidence="10">
    <location>
        <begin position="1"/>
        <end position="21"/>
    </location>
</feature>
<feature type="domain" description="OmpA-like" evidence="11">
    <location>
        <begin position="566"/>
        <end position="683"/>
    </location>
</feature>
<feature type="compositionally biased region" description="Low complexity" evidence="9">
    <location>
        <begin position="534"/>
        <end position="544"/>
    </location>
</feature>
<dbReference type="PANTHER" id="PTHR30026">
    <property type="entry name" value="OUTER MEMBRANE PROTEIN TOLC"/>
    <property type="match status" value="1"/>
</dbReference>
<comment type="similarity">
    <text evidence="2">Belongs to the outer membrane factor (OMF) (TC 1.B.17) family.</text>
</comment>
<evidence type="ECO:0000256" key="10">
    <source>
        <dbReference type="SAM" id="SignalP"/>
    </source>
</evidence>
<dbReference type="GO" id="GO:0015288">
    <property type="term" value="F:porin activity"/>
    <property type="evidence" value="ECO:0007669"/>
    <property type="project" value="TreeGrafter"/>
</dbReference>
<evidence type="ECO:0000256" key="3">
    <source>
        <dbReference type="ARBA" id="ARBA00022448"/>
    </source>
</evidence>
<dbReference type="EMBL" id="SMGG01000005">
    <property type="protein sequence ID" value="TCK60052.1"/>
    <property type="molecule type" value="Genomic_DNA"/>
</dbReference>
<dbReference type="SUPFAM" id="SSF56954">
    <property type="entry name" value="Outer membrane efflux proteins (OEP)"/>
    <property type="match status" value="1"/>
</dbReference>
<sequence length="683" mass="75524">MFVRTALAVTLAVFTAAHVWAAEKKTTPLRDILNEISKTSPEIRESVNVFDSVNAELKMAKTGYNPTVSAYLSGGKEITDGVDTDGERKDLNSTSASLTLRQNVFNGNGTANYVRETQARAMSASYDVLNVANKIFLAASESYITVLQEKELLDIALENVTTQAQILEQIKEKTKSGFGKLSDLTNAQARLALSRANYISQQQNLKQAIVKFHRQAGRFVTPEEFVMPELTYSLPKSADDMVDIAFTTYPAINVADYNIVAKKYGKKRVNAQYYPSVDFELKATHNNNTGGDEGSTDIQSAMLSLNYNLYDGGKRNAEKQLRSAEMMKEYERSYVERRNLIEAVRLAWNIKEAEDAKIPFLKDYVELTGKTRDAFVEENRLGRRSLNEVLNMENEYNSSKATLARSKYNSIIAYFRLLQATGLLLAEYDDALAGKVGLPEKKPMNKLEKYGNLDFNKDKDEADDKKDQCQQSAAAQTAPFGCENTEGVEVGYTIPDYFAPYIKPQVSTPASAPQDSLESISSDSLGEPEKSSDAAARTAAKPVAVKPAAKTAVPAVLPPAKMIDPGRKEQTITLPGNSFKPNTFDLTDEATATLLRIARELRTLKTPYTLKIYAHTDDSLTPEQGKDMTKLMVFAVHNRFLELGIPKGAMLGYGKGGSEPLVPNDSETARARNKRVELKIITN</sequence>
<evidence type="ECO:0000256" key="7">
    <source>
        <dbReference type="ARBA" id="ARBA00023237"/>
    </source>
</evidence>
<evidence type="ECO:0000256" key="6">
    <source>
        <dbReference type="ARBA" id="ARBA00023136"/>
    </source>
</evidence>
<protein>
    <submittedName>
        <fullName evidence="12">Adhesin transport system outer membrane protein</fullName>
    </submittedName>
</protein>
<dbReference type="SUPFAM" id="SSF103088">
    <property type="entry name" value="OmpA-like"/>
    <property type="match status" value="1"/>
</dbReference>
<dbReference type="Gene3D" id="3.30.1330.60">
    <property type="entry name" value="OmpA-like domain"/>
    <property type="match status" value="1"/>
</dbReference>
<feature type="region of interest" description="Disordered" evidence="9">
    <location>
        <begin position="507"/>
        <end position="544"/>
    </location>
</feature>
<evidence type="ECO:0000256" key="1">
    <source>
        <dbReference type="ARBA" id="ARBA00004442"/>
    </source>
</evidence>
<comment type="caution">
    <text evidence="12">The sequence shown here is derived from an EMBL/GenBank/DDBJ whole genome shotgun (WGS) entry which is preliminary data.</text>
</comment>
<dbReference type="Pfam" id="PF02321">
    <property type="entry name" value="OEP"/>
    <property type="match status" value="2"/>
</dbReference>
<evidence type="ECO:0000256" key="4">
    <source>
        <dbReference type="ARBA" id="ARBA00022452"/>
    </source>
</evidence>
<comment type="subcellular location">
    <subcellularLocation>
        <location evidence="1">Cell outer membrane</location>
    </subcellularLocation>
</comment>
<proteinExistence type="inferred from homology"/>
<dbReference type="Proteomes" id="UP000294614">
    <property type="component" value="Unassembled WGS sequence"/>
</dbReference>
<keyword evidence="6 8" id="KW-0472">Membrane</keyword>
<feature type="compositionally biased region" description="Polar residues" evidence="9">
    <location>
        <begin position="507"/>
        <end position="524"/>
    </location>
</feature>
<dbReference type="InterPro" id="IPR003423">
    <property type="entry name" value="OMP_efflux"/>
</dbReference>
<dbReference type="InterPro" id="IPR006665">
    <property type="entry name" value="OmpA-like"/>
</dbReference>
<dbReference type="GO" id="GO:0015562">
    <property type="term" value="F:efflux transmembrane transporter activity"/>
    <property type="evidence" value="ECO:0007669"/>
    <property type="project" value="InterPro"/>
</dbReference>
<dbReference type="PROSITE" id="PS51123">
    <property type="entry name" value="OMPA_2"/>
    <property type="match status" value="1"/>
</dbReference>
<organism evidence="12 13">
    <name type="scientific">Seleniivibrio woodruffii</name>
    <dbReference type="NCBI Taxonomy" id="1078050"/>
    <lineage>
        <taxon>Bacteria</taxon>
        <taxon>Pseudomonadati</taxon>
        <taxon>Deferribacterota</taxon>
        <taxon>Deferribacteres</taxon>
        <taxon>Deferribacterales</taxon>
        <taxon>Geovibrionaceae</taxon>
        <taxon>Seleniivibrio</taxon>
    </lineage>
</organism>
<keyword evidence="3" id="KW-0813">Transport</keyword>
<evidence type="ECO:0000256" key="5">
    <source>
        <dbReference type="ARBA" id="ARBA00022692"/>
    </source>
</evidence>
<reference evidence="12 13" key="1">
    <citation type="submission" date="2019-03" db="EMBL/GenBank/DDBJ databases">
        <title>Genomic Encyclopedia of Type Strains, Phase IV (KMG-IV): sequencing the most valuable type-strain genomes for metagenomic binning, comparative biology and taxonomic classification.</title>
        <authorList>
            <person name="Goeker M."/>
        </authorList>
    </citation>
    <scope>NUCLEOTIDE SEQUENCE [LARGE SCALE GENOMIC DNA]</scope>
    <source>
        <strain evidence="12 13">DSM 24984</strain>
    </source>
</reference>
<dbReference type="CDD" id="cd07185">
    <property type="entry name" value="OmpA_C-like"/>
    <property type="match status" value="1"/>
</dbReference>
<keyword evidence="4" id="KW-1134">Transmembrane beta strand</keyword>
<gene>
    <name evidence="12" type="ORF">C8D98_2224</name>
</gene>
<dbReference type="InterPro" id="IPR036737">
    <property type="entry name" value="OmpA-like_sf"/>
</dbReference>
<keyword evidence="7" id="KW-0998">Cell outer membrane</keyword>
<evidence type="ECO:0000313" key="12">
    <source>
        <dbReference type="EMBL" id="TCK60052.1"/>
    </source>
</evidence>
<dbReference type="GO" id="GO:1990281">
    <property type="term" value="C:efflux pump complex"/>
    <property type="evidence" value="ECO:0007669"/>
    <property type="project" value="TreeGrafter"/>
</dbReference>
<keyword evidence="5" id="KW-0812">Transmembrane</keyword>
<dbReference type="RefSeq" id="WP_222426166.1">
    <property type="nucleotide sequence ID" value="NZ_VISF01000001.1"/>
</dbReference>
<evidence type="ECO:0000256" key="9">
    <source>
        <dbReference type="SAM" id="MobiDB-lite"/>
    </source>
</evidence>
<evidence type="ECO:0000256" key="8">
    <source>
        <dbReference type="PROSITE-ProRule" id="PRU00473"/>
    </source>
</evidence>
<evidence type="ECO:0000313" key="13">
    <source>
        <dbReference type="Proteomes" id="UP000294614"/>
    </source>
</evidence>
<dbReference type="InterPro" id="IPR051906">
    <property type="entry name" value="TolC-like"/>
</dbReference>
<dbReference type="AlphaFoldDB" id="A0A4R1K733"/>
<accession>A0A4R1K733</accession>
<dbReference type="NCBIfam" id="TIGR01844">
    <property type="entry name" value="type_I_sec_TolC"/>
    <property type="match status" value="1"/>
</dbReference>
<name>A0A4R1K733_9BACT</name>
<evidence type="ECO:0000259" key="11">
    <source>
        <dbReference type="PROSITE" id="PS51123"/>
    </source>
</evidence>
<keyword evidence="10" id="KW-0732">Signal</keyword>
<dbReference type="PANTHER" id="PTHR30026:SF22">
    <property type="entry name" value="OUTER MEMBRANE EFFLUX PROTEIN"/>
    <property type="match status" value="1"/>
</dbReference>